<dbReference type="InterPro" id="IPR018247">
    <property type="entry name" value="EF_Hand_1_Ca_BS"/>
</dbReference>
<dbReference type="InterPro" id="IPR002048">
    <property type="entry name" value="EF_hand_dom"/>
</dbReference>
<dbReference type="Pfam" id="PF13202">
    <property type="entry name" value="EF-hand_5"/>
    <property type="match status" value="2"/>
</dbReference>
<keyword evidence="11 16" id="KW-1133">Transmembrane helix</keyword>
<evidence type="ECO:0000256" key="15">
    <source>
        <dbReference type="PIRNR" id="PIRNR037488"/>
    </source>
</evidence>
<evidence type="ECO:0000256" key="14">
    <source>
        <dbReference type="ARBA" id="ARBA00023136"/>
    </source>
</evidence>
<evidence type="ECO:0000256" key="13">
    <source>
        <dbReference type="ARBA" id="ARBA00023134"/>
    </source>
</evidence>
<keyword evidence="8 15" id="KW-1000">Mitochondrion outer membrane</keyword>
<dbReference type="SUPFAM" id="SSF47473">
    <property type="entry name" value="EF-hand"/>
    <property type="match status" value="1"/>
</dbReference>
<dbReference type="OrthoDB" id="10020961at2759"/>
<keyword evidence="12 15" id="KW-0496">Mitochondrion</keyword>
<dbReference type="GO" id="GO:0005509">
    <property type="term" value="F:calcium ion binding"/>
    <property type="evidence" value="ECO:0007669"/>
    <property type="project" value="InterPro"/>
</dbReference>
<dbReference type="Pfam" id="PF00071">
    <property type="entry name" value="Ras"/>
    <property type="match status" value="2"/>
</dbReference>
<keyword evidence="13 15" id="KW-0342">GTP-binding</keyword>
<dbReference type="GO" id="GO:0005741">
    <property type="term" value="C:mitochondrial outer membrane"/>
    <property type="evidence" value="ECO:0007669"/>
    <property type="project" value="UniProtKB-SubCell"/>
</dbReference>
<dbReference type="GO" id="GO:0005525">
    <property type="term" value="F:GTP binding"/>
    <property type="evidence" value="ECO:0007669"/>
    <property type="project" value="UniProtKB-KW"/>
</dbReference>
<dbReference type="SMART" id="SM00054">
    <property type="entry name" value="EFh"/>
    <property type="match status" value="2"/>
</dbReference>
<evidence type="ECO:0000256" key="3">
    <source>
        <dbReference type="ARBA" id="ARBA00007981"/>
    </source>
</evidence>
<dbReference type="PROSITE" id="PS00018">
    <property type="entry name" value="EF_HAND_1"/>
    <property type="match status" value="1"/>
</dbReference>
<feature type="domain" description="Miro" evidence="18">
    <location>
        <begin position="469"/>
        <end position="634"/>
    </location>
</feature>
<dbReference type="Gene3D" id="1.10.238.10">
    <property type="entry name" value="EF-hand"/>
    <property type="match status" value="2"/>
</dbReference>
<keyword evidence="5" id="KW-0479">Metal-binding</keyword>
<evidence type="ECO:0000313" key="20">
    <source>
        <dbReference type="Proteomes" id="UP001165063"/>
    </source>
</evidence>
<dbReference type="GO" id="GO:0003924">
    <property type="term" value="F:GTPase activity"/>
    <property type="evidence" value="ECO:0007669"/>
    <property type="project" value="InterPro"/>
</dbReference>
<dbReference type="SUPFAM" id="SSF52540">
    <property type="entry name" value="P-loop containing nucleoside triphosphate hydrolases"/>
    <property type="match status" value="2"/>
</dbReference>
<sequence>MMDTIRVVICGDEGVGKSSILTSLIKDKFVPNIQHVIPPITIPRDFSSSTYSPKSTILIDTLSSDVSLLQSEIRHADVIWLVYSDHYTYERISLYWIPMFRSMGVNLPVVICNNMMKTDTDDHESELQQQQQQFQQHNMFEGRDVSFPDYYLLNNNSSSDVEDLENVINDEFVPLLKEFKEIEACIRCCAKDNHNVNQAFYLCQRAVSHPIAPLYDYKDSSLKPLAVAALNRIFYLCDRDQDGFLSDDEFMQLQQKCFHKSMDVNELEDLKQTLNASIPGSAGTRGISNEGYLALNKFYAEMGRHETIWGILRAFHYTDSLSIDEKILHPKIDVPPNSSVELSPKGYKFLVDLFVLFDKDNDGGLSDDELYKLFFPTPGIPKSWQETNFPRSVVCNEVGYVTLQGWLAQWAMTTYLDHRTTLEYLGYFGYVDKLNSKNGSSAISGLHVTRTRKTRKRNGKLFRAPVMDRTVFNCFIVGASGCGKTSLLESFLGRRYSEHYSPTIQPNVVVNSVELPGGKQCYLILEELGELEGAILENQAKLETCDVLCLAYDSSDPESFQRLIDLMNNYPGVHDLPVVFVALKADLDRQQQRSDQQPEPFTKQMYLQPPMHISSGWGPSLSELLSHLVNSACNPRVCTPGLEPEPEEAESFVNPFTIGYGALGFMVIVSMWYLRGYAIGHRAS</sequence>
<protein>
    <recommendedName>
        <fullName evidence="15">Mitochondrial Rho GTPase</fullName>
        <ecNumber evidence="15">3.6.5.-</ecNumber>
    </recommendedName>
</protein>
<dbReference type="FunFam" id="1.10.238.10:FF:000011">
    <property type="entry name" value="Mitochondrial Rho GTPase"/>
    <property type="match status" value="1"/>
</dbReference>
<dbReference type="CDD" id="cd01892">
    <property type="entry name" value="Miro2"/>
    <property type="match status" value="1"/>
</dbReference>
<comment type="subcellular location">
    <subcellularLocation>
        <location evidence="2 15">Mitochondrion outer membrane</location>
        <topology evidence="2 15">Single-pass type IV membrane protein</topology>
    </subcellularLocation>
</comment>
<dbReference type="AlphaFoldDB" id="A0A9W7DBY8"/>
<feature type="domain" description="EF-hand" evidence="17">
    <location>
        <begin position="225"/>
        <end position="260"/>
    </location>
</feature>
<evidence type="ECO:0000256" key="12">
    <source>
        <dbReference type="ARBA" id="ARBA00023128"/>
    </source>
</evidence>
<evidence type="ECO:0000256" key="7">
    <source>
        <dbReference type="ARBA" id="ARBA00022741"/>
    </source>
</evidence>
<dbReference type="InterPro" id="IPR021181">
    <property type="entry name" value="Miro"/>
</dbReference>
<accession>A0A9W7DBY8</accession>
<keyword evidence="7 15" id="KW-0547">Nucleotide-binding</keyword>
<name>A0A9W7DBY8_AMBMO</name>
<keyword evidence="14 15" id="KW-0472">Membrane</keyword>
<dbReference type="PANTHER" id="PTHR46819:SF1">
    <property type="entry name" value="EF-HAND CALCIUM-BINDING DOMAIN-CONTAINING PROTEIN 7"/>
    <property type="match status" value="1"/>
</dbReference>
<feature type="domain" description="Miro" evidence="18">
    <location>
        <begin position="2"/>
        <end position="209"/>
    </location>
</feature>
<comment type="function">
    <text evidence="1 15">Mitochondrial GTPase involved in mitochondrial trafficking. Probably involved in control of anterograde transport of mitochondria and their subcellular distribution.</text>
</comment>
<evidence type="ECO:0000256" key="1">
    <source>
        <dbReference type="ARBA" id="ARBA00003481"/>
    </source>
</evidence>
<evidence type="ECO:0000259" key="18">
    <source>
        <dbReference type="PROSITE" id="PS51423"/>
    </source>
</evidence>
<evidence type="ECO:0000256" key="8">
    <source>
        <dbReference type="ARBA" id="ARBA00022787"/>
    </source>
</evidence>
<dbReference type="InterPro" id="IPR013566">
    <property type="entry name" value="EF_hand_assoc_1"/>
</dbReference>
<evidence type="ECO:0000256" key="16">
    <source>
        <dbReference type="SAM" id="Phobius"/>
    </source>
</evidence>
<evidence type="ECO:0000256" key="10">
    <source>
        <dbReference type="ARBA" id="ARBA00022837"/>
    </source>
</evidence>
<evidence type="ECO:0000256" key="5">
    <source>
        <dbReference type="ARBA" id="ARBA00022723"/>
    </source>
</evidence>
<keyword evidence="9 15" id="KW-0378">Hydrolase</keyword>
<dbReference type="InterPro" id="IPR027417">
    <property type="entry name" value="P-loop_NTPase"/>
</dbReference>
<dbReference type="PANTHER" id="PTHR46819">
    <property type="entry name" value="EF-HAND CALCIUM-BINDING DOMAIN-CONTAINING PROTEIN 7"/>
    <property type="match status" value="1"/>
</dbReference>
<keyword evidence="6" id="KW-0677">Repeat</keyword>
<dbReference type="InterPro" id="IPR013567">
    <property type="entry name" value="EF_hand_assoc_2"/>
</dbReference>
<evidence type="ECO:0000313" key="19">
    <source>
        <dbReference type="EMBL" id="GMG19660.1"/>
    </source>
</evidence>
<dbReference type="Pfam" id="PF08355">
    <property type="entry name" value="EF_assoc_1"/>
    <property type="match status" value="1"/>
</dbReference>
<organism evidence="19 20">
    <name type="scientific">Ambrosiozyma monospora</name>
    <name type="common">Yeast</name>
    <name type="synonym">Endomycopsis monosporus</name>
    <dbReference type="NCBI Taxonomy" id="43982"/>
    <lineage>
        <taxon>Eukaryota</taxon>
        <taxon>Fungi</taxon>
        <taxon>Dikarya</taxon>
        <taxon>Ascomycota</taxon>
        <taxon>Saccharomycotina</taxon>
        <taxon>Pichiomycetes</taxon>
        <taxon>Pichiales</taxon>
        <taxon>Pichiaceae</taxon>
        <taxon>Ambrosiozyma</taxon>
    </lineage>
</organism>
<feature type="transmembrane region" description="Helical" evidence="16">
    <location>
        <begin position="652"/>
        <end position="674"/>
    </location>
</feature>
<dbReference type="PROSITE" id="PS51423">
    <property type="entry name" value="MIRO"/>
    <property type="match status" value="2"/>
</dbReference>
<comment type="similarity">
    <text evidence="3 15">Belongs to the mitochondrial Rho GTPase family.</text>
</comment>
<evidence type="ECO:0000256" key="6">
    <source>
        <dbReference type="ARBA" id="ARBA00022737"/>
    </source>
</evidence>
<dbReference type="GO" id="GO:0007005">
    <property type="term" value="P:mitochondrion organization"/>
    <property type="evidence" value="ECO:0007669"/>
    <property type="project" value="InterPro"/>
</dbReference>
<dbReference type="PROSITE" id="PS50222">
    <property type="entry name" value="EF_HAND_2"/>
    <property type="match status" value="2"/>
</dbReference>
<dbReference type="InterPro" id="IPR001806">
    <property type="entry name" value="Small_GTPase"/>
</dbReference>
<evidence type="ECO:0000256" key="11">
    <source>
        <dbReference type="ARBA" id="ARBA00022989"/>
    </source>
</evidence>
<dbReference type="EC" id="3.6.5.-" evidence="15"/>
<dbReference type="Proteomes" id="UP001165063">
    <property type="component" value="Unassembled WGS sequence"/>
</dbReference>
<dbReference type="SMART" id="SM00175">
    <property type="entry name" value="RAB"/>
    <property type="match status" value="1"/>
</dbReference>
<keyword evidence="10 15" id="KW-0106">Calcium</keyword>
<dbReference type="FunFam" id="3.40.50.300:FF:000553">
    <property type="entry name" value="Mitochondrial Rho GTPase"/>
    <property type="match status" value="1"/>
</dbReference>
<proteinExistence type="inferred from homology"/>
<reference evidence="19" key="1">
    <citation type="submission" date="2023-04" db="EMBL/GenBank/DDBJ databases">
        <title>Ambrosiozyma monospora NBRC 1965.</title>
        <authorList>
            <person name="Ichikawa N."/>
            <person name="Sato H."/>
            <person name="Tonouchi N."/>
        </authorList>
    </citation>
    <scope>NUCLEOTIDE SEQUENCE</scope>
    <source>
        <strain evidence="19">NBRC 1965</strain>
    </source>
</reference>
<dbReference type="InterPro" id="IPR011992">
    <property type="entry name" value="EF-hand-dom_pair"/>
</dbReference>
<evidence type="ECO:0000256" key="2">
    <source>
        <dbReference type="ARBA" id="ARBA00004200"/>
    </source>
</evidence>
<evidence type="ECO:0000256" key="9">
    <source>
        <dbReference type="ARBA" id="ARBA00022801"/>
    </source>
</evidence>
<dbReference type="Gene3D" id="3.40.50.300">
    <property type="entry name" value="P-loop containing nucleotide triphosphate hydrolases"/>
    <property type="match status" value="2"/>
</dbReference>
<feature type="domain" description="EF-hand" evidence="17">
    <location>
        <begin position="345"/>
        <end position="380"/>
    </location>
</feature>
<dbReference type="PRINTS" id="PR00449">
    <property type="entry name" value="RASTRNSFRMNG"/>
</dbReference>
<evidence type="ECO:0000256" key="4">
    <source>
        <dbReference type="ARBA" id="ARBA00022692"/>
    </source>
</evidence>
<comment type="caution">
    <text evidence="19">The sequence shown here is derived from an EMBL/GenBank/DDBJ whole genome shotgun (WGS) entry which is preliminary data.</text>
</comment>
<keyword evidence="4 16" id="KW-0812">Transmembrane</keyword>
<evidence type="ECO:0000259" key="17">
    <source>
        <dbReference type="PROSITE" id="PS50222"/>
    </source>
</evidence>
<dbReference type="InterPro" id="IPR020860">
    <property type="entry name" value="MIRO_dom"/>
</dbReference>
<dbReference type="InterPro" id="IPR052266">
    <property type="entry name" value="Miro-EF-hand_domain"/>
</dbReference>
<gene>
    <name evidence="19" type="ORF">Amon01_000063600</name>
</gene>
<keyword evidence="20" id="KW-1185">Reference proteome</keyword>
<dbReference type="PIRSF" id="PIRSF037488">
    <property type="entry name" value="Mt_Rho_GTPase"/>
    <property type="match status" value="1"/>
</dbReference>
<dbReference type="EMBL" id="BSXU01000173">
    <property type="protein sequence ID" value="GMG19660.1"/>
    <property type="molecule type" value="Genomic_DNA"/>
</dbReference>
<dbReference type="Pfam" id="PF08356">
    <property type="entry name" value="EF_assoc_2"/>
    <property type="match status" value="1"/>
</dbReference>